<proteinExistence type="predicted"/>
<organism evidence="4 5">
    <name type="scientific">Salinicola lusitanus</name>
    <dbReference type="NCBI Taxonomy" id="1949085"/>
    <lineage>
        <taxon>Bacteria</taxon>
        <taxon>Pseudomonadati</taxon>
        <taxon>Pseudomonadota</taxon>
        <taxon>Gammaproteobacteria</taxon>
        <taxon>Oceanospirillales</taxon>
        <taxon>Halomonadaceae</taxon>
        <taxon>Salinicola</taxon>
    </lineage>
</organism>
<dbReference type="RefSeq" id="WP_342594211.1">
    <property type="nucleotide sequence ID" value="NZ_CP151919.1"/>
</dbReference>
<gene>
    <name evidence="4" type="ORF">AAGT95_14130</name>
</gene>
<dbReference type="NCBIfam" id="NF033610">
    <property type="entry name" value="SLATT_3"/>
    <property type="match status" value="1"/>
</dbReference>
<dbReference type="Pfam" id="PF18184">
    <property type="entry name" value="SLATT_3"/>
    <property type="match status" value="1"/>
</dbReference>
<evidence type="ECO:0000256" key="1">
    <source>
        <dbReference type="SAM" id="Phobius"/>
    </source>
</evidence>
<reference evidence="4 5" key="1">
    <citation type="submission" date="2024-04" db="EMBL/GenBank/DDBJ databases">
        <title>Salinicola lusitanus LLJ914,a marine bacterium isolated from the Okinawa Trough.</title>
        <authorList>
            <person name="Li J."/>
        </authorList>
    </citation>
    <scope>NUCLEOTIDE SEQUENCE [LARGE SCALE GENOMIC DNA]</scope>
    <source>
        <strain evidence="4 5">LLJ914</strain>
    </source>
</reference>
<feature type="transmembrane region" description="Helical" evidence="1">
    <location>
        <begin position="66"/>
        <end position="86"/>
    </location>
</feature>
<evidence type="ECO:0000259" key="2">
    <source>
        <dbReference type="Pfam" id="PF18181"/>
    </source>
</evidence>
<feature type="transmembrane region" description="Helical" evidence="1">
    <location>
        <begin position="228"/>
        <end position="248"/>
    </location>
</feature>
<keyword evidence="1" id="KW-1133">Transmembrane helix</keyword>
<keyword evidence="1" id="KW-0812">Transmembrane</keyword>
<dbReference type="NCBIfam" id="NF033634">
    <property type="entry name" value="SLATT_1"/>
    <property type="match status" value="1"/>
</dbReference>
<evidence type="ECO:0000259" key="3">
    <source>
        <dbReference type="Pfam" id="PF18184"/>
    </source>
</evidence>
<keyword evidence="5" id="KW-1185">Reference proteome</keyword>
<protein>
    <submittedName>
        <fullName evidence="4">DUF4231 domain-containing protein</fullName>
    </submittedName>
</protein>
<accession>A0ABZ3CPA9</accession>
<dbReference type="InterPro" id="IPR041116">
    <property type="entry name" value="SLATT_3"/>
</dbReference>
<feature type="domain" description="SMODS and SLOG-associating 2TM effector" evidence="2">
    <location>
        <begin position="177"/>
        <end position="299"/>
    </location>
</feature>
<feature type="transmembrane region" description="Helical" evidence="1">
    <location>
        <begin position="201"/>
        <end position="222"/>
    </location>
</feature>
<dbReference type="Pfam" id="PF18181">
    <property type="entry name" value="SLATT_1"/>
    <property type="match status" value="1"/>
</dbReference>
<dbReference type="EMBL" id="CP151919">
    <property type="protein sequence ID" value="XAD52977.1"/>
    <property type="molecule type" value="Genomic_DNA"/>
</dbReference>
<sequence>MEFSVHNRCNKAAGPLMPFDFPAIYKLAGDLAASSQSRYFRLLKAEYGLLITASVLSLGFSTSKVYFLFSVLVFFLSLACMLFRMWDKPEQDWYKGRALAESVKTSCWRYCMRAEPFFHSSDISIPREGFREHLLGIFRSNRNIGHKFSPSIGVDHAATGSMDSVRLSDLHARKNYYLKLRIEDQEEWYLRKAKHNRRASFAWGVIGASVYALAIILSMFKLAFYENFFYPMPVLVALATSIVGWAQIKKFNELASSYTLTAYEIGLIKNKINEVESEESFSDFVNESEQAFSREHTQWVARQFS</sequence>
<keyword evidence="1" id="KW-0472">Membrane</keyword>
<feature type="domain" description="SMODS and SLOG-associating 2TM effector" evidence="3">
    <location>
        <begin position="22"/>
        <end position="174"/>
    </location>
</feature>
<evidence type="ECO:0000313" key="5">
    <source>
        <dbReference type="Proteomes" id="UP001453229"/>
    </source>
</evidence>
<dbReference type="InterPro" id="IPR040884">
    <property type="entry name" value="SLATT_1"/>
</dbReference>
<evidence type="ECO:0000313" key="4">
    <source>
        <dbReference type="EMBL" id="XAD52977.1"/>
    </source>
</evidence>
<name>A0ABZ3CPA9_9GAMM</name>
<dbReference type="Proteomes" id="UP001453229">
    <property type="component" value="Chromosome"/>
</dbReference>